<evidence type="ECO:0000256" key="2">
    <source>
        <dbReference type="ARBA" id="ARBA00012438"/>
    </source>
</evidence>
<dbReference type="InterPro" id="IPR050482">
    <property type="entry name" value="Sensor_HK_TwoCompSys"/>
</dbReference>
<dbReference type="CDD" id="cd16917">
    <property type="entry name" value="HATPase_UhpB-NarQ-NarX-like"/>
    <property type="match status" value="1"/>
</dbReference>
<evidence type="ECO:0000256" key="7">
    <source>
        <dbReference type="ARBA" id="ARBA00022840"/>
    </source>
</evidence>
<comment type="caution">
    <text evidence="11">The sequence shown here is derived from an EMBL/GenBank/DDBJ whole genome shotgun (WGS) entry which is preliminary data.</text>
</comment>
<feature type="transmembrane region" description="Helical" evidence="9">
    <location>
        <begin position="96"/>
        <end position="112"/>
    </location>
</feature>
<dbReference type="GO" id="GO:0046983">
    <property type="term" value="F:protein dimerization activity"/>
    <property type="evidence" value="ECO:0007669"/>
    <property type="project" value="InterPro"/>
</dbReference>
<evidence type="ECO:0000256" key="4">
    <source>
        <dbReference type="ARBA" id="ARBA00022679"/>
    </source>
</evidence>
<dbReference type="PANTHER" id="PTHR24421">
    <property type="entry name" value="NITRATE/NITRITE SENSOR PROTEIN NARX-RELATED"/>
    <property type="match status" value="1"/>
</dbReference>
<keyword evidence="3" id="KW-0597">Phosphoprotein</keyword>
<dbReference type="EMBL" id="SLUB01000039">
    <property type="protein sequence ID" value="THE10823.1"/>
    <property type="molecule type" value="Genomic_DNA"/>
</dbReference>
<proteinExistence type="predicted"/>
<keyword evidence="6 11" id="KW-0418">Kinase</keyword>
<feature type="transmembrane region" description="Helical" evidence="9">
    <location>
        <begin position="51"/>
        <end position="67"/>
    </location>
</feature>
<dbReference type="GO" id="GO:0000155">
    <property type="term" value="F:phosphorelay sensor kinase activity"/>
    <property type="evidence" value="ECO:0007669"/>
    <property type="project" value="InterPro"/>
</dbReference>
<accession>A0A4V3V7B7</accession>
<feature type="transmembrane region" description="Helical" evidence="9">
    <location>
        <begin position="5"/>
        <end position="21"/>
    </location>
</feature>
<keyword evidence="5" id="KW-0547">Nucleotide-binding</keyword>
<dbReference type="GO" id="GO:0005524">
    <property type="term" value="F:ATP binding"/>
    <property type="evidence" value="ECO:0007669"/>
    <property type="project" value="UniProtKB-KW"/>
</dbReference>
<dbReference type="Pfam" id="PF07730">
    <property type="entry name" value="HisKA_3"/>
    <property type="match status" value="1"/>
</dbReference>
<evidence type="ECO:0000256" key="3">
    <source>
        <dbReference type="ARBA" id="ARBA00022553"/>
    </source>
</evidence>
<keyword evidence="9" id="KW-0812">Transmembrane</keyword>
<dbReference type="AlphaFoldDB" id="A0A4V3V7B7"/>
<reference evidence="11 12" key="1">
    <citation type="journal article" date="2019" name="Indoor Air">
        <title>Impacts of indoor surface finishes on bacterial viability.</title>
        <authorList>
            <person name="Hu J."/>
            <person name="Maamar S.B."/>
            <person name="Glawe A.J."/>
            <person name="Gottel N."/>
            <person name="Gilbert J.A."/>
            <person name="Hartmann E.M."/>
        </authorList>
    </citation>
    <scope>NUCLEOTIDE SEQUENCE [LARGE SCALE GENOMIC DNA]</scope>
    <source>
        <strain evidence="11 12">AF060A6</strain>
    </source>
</reference>
<protein>
    <recommendedName>
        <fullName evidence="2">histidine kinase</fullName>
        <ecNumber evidence="2">2.7.13.3</ecNumber>
    </recommendedName>
</protein>
<evidence type="ECO:0000256" key="6">
    <source>
        <dbReference type="ARBA" id="ARBA00022777"/>
    </source>
</evidence>
<evidence type="ECO:0000256" key="1">
    <source>
        <dbReference type="ARBA" id="ARBA00000085"/>
    </source>
</evidence>
<comment type="catalytic activity">
    <reaction evidence="1">
        <text>ATP + protein L-histidine = ADP + protein N-phospho-L-histidine.</text>
        <dbReference type="EC" id="2.7.13.3"/>
    </reaction>
</comment>
<keyword evidence="8" id="KW-0902">Two-component regulatory system</keyword>
<dbReference type="STRING" id="1033734.GCA_000285535_02759"/>
<feature type="transmembrane region" description="Helical" evidence="9">
    <location>
        <begin position="27"/>
        <end position="44"/>
    </location>
</feature>
<evidence type="ECO:0000313" key="11">
    <source>
        <dbReference type="EMBL" id="THE10823.1"/>
    </source>
</evidence>
<evidence type="ECO:0000259" key="10">
    <source>
        <dbReference type="Pfam" id="PF07730"/>
    </source>
</evidence>
<dbReference type="GO" id="GO:0016020">
    <property type="term" value="C:membrane"/>
    <property type="evidence" value="ECO:0007669"/>
    <property type="project" value="InterPro"/>
</dbReference>
<name>A0A4V3V7B7_9BACI</name>
<keyword evidence="4" id="KW-0808">Transferase</keyword>
<dbReference type="PANTHER" id="PTHR24421:SF10">
    <property type="entry name" value="NITRATE_NITRITE SENSOR PROTEIN NARQ"/>
    <property type="match status" value="1"/>
</dbReference>
<keyword evidence="12" id="KW-1185">Reference proteome</keyword>
<organism evidence="11 12">
    <name type="scientific">Bacillus timonensis</name>
    <dbReference type="NCBI Taxonomy" id="1033734"/>
    <lineage>
        <taxon>Bacteria</taxon>
        <taxon>Bacillati</taxon>
        <taxon>Bacillota</taxon>
        <taxon>Bacilli</taxon>
        <taxon>Bacillales</taxon>
        <taxon>Bacillaceae</taxon>
        <taxon>Bacillus</taxon>
    </lineage>
</organism>
<evidence type="ECO:0000313" key="12">
    <source>
        <dbReference type="Proteomes" id="UP000306477"/>
    </source>
</evidence>
<keyword evidence="7" id="KW-0067">ATP-binding</keyword>
<keyword evidence="9" id="KW-1133">Transmembrane helix</keyword>
<keyword evidence="9" id="KW-0472">Membrane</keyword>
<evidence type="ECO:0000256" key="9">
    <source>
        <dbReference type="SAM" id="Phobius"/>
    </source>
</evidence>
<feature type="domain" description="Signal transduction histidine kinase subgroup 3 dimerisation and phosphoacceptor" evidence="10">
    <location>
        <begin position="171"/>
        <end position="230"/>
    </location>
</feature>
<dbReference type="Gene3D" id="1.20.5.1930">
    <property type="match status" value="1"/>
</dbReference>
<dbReference type="RefSeq" id="WP_136380829.1">
    <property type="nucleotide sequence ID" value="NZ_SLUB01000039.1"/>
</dbReference>
<dbReference type="EC" id="2.7.13.3" evidence="2"/>
<dbReference type="Gene3D" id="3.30.565.10">
    <property type="entry name" value="Histidine kinase-like ATPase, C-terminal domain"/>
    <property type="match status" value="1"/>
</dbReference>
<evidence type="ECO:0000256" key="8">
    <source>
        <dbReference type="ARBA" id="ARBA00023012"/>
    </source>
</evidence>
<dbReference type="InterPro" id="IPR036890">
    <property type="entry name" value="HATPase_C_sf"/>
</dbReference>
<dbReference type="SUPFAM" id="SSF55874">
    <property type="entry name" value="ATPase domain of HSP90 chaperone/DNA topoisomerase II/histidine kinase"/>
    <property type="match status" value="1"/>
</dbReference>
<sequence>MKAFVLRTAGIMVLWALFFIHEKSVPSAYSIMICAAVLTFYFFLKISPNPVYLYGGITGLLLMLGVVEGGNSFTYILWMYVVMLAANQLESKLFKWFGAITVVALLGLFFLMEMDLFVYVFILLFYLLTLQVNELWTKREEQQSLYEELLGEYRKVKRVALVTEEEARYQERTKIARDIHDSVGHKLTALLMQLEILSIQQGPEHYNELKELAKESLEETRFAVRTLKDREHEGIATILQLIKKLEAESHIMVQFTTKQGILSERLTNQQSVVLYRVIQEGLTNAMRHAHSREVQVVLGKTADGHMEFVVKNRIYKKEPFQEGFGLSNMRKRVEELDGILTVYQTDEQFVIKGILPLEKL</sequence>
<dbReference type="OrthoDB" id="199946at2"/>
<dbReference type="Proteomes" id="UP000306477">
    <property type="component" value="Unassembled WGS sequence"/>
</dbReference>
<evidence type="ECO:0000256" key="5">
    <source>
        <dbReference type="ARBA" id="ARBA00022741"/>
    </source>
</evidence>
<dbReference type="InterPro" id="IPR011712">
    <property type="entry name" value="Sig_transdc_His_kin_sub3_dim/P"/>
</dbReference>
<gene>
    <name evidence="11" type="ORF">E1I69_17365</name>
</gene>